<dbReference type="WBParaSite" id="Hba_00635">
    <property type="protein sequence ID" value="Hba_00635"/>
    <property type="gene ID" value="Hba_00635"/>
</dbReference>
<name>A0A1I7W7M2_HETBA</name>
<protein>
    <submittedName>
        <fullName evidence="2">DUF4806 domain-containing protein</fullName>
    </submittedName>
</protein>
<evidence type="ECO:0000313" key="1">
    <source>
        <dbReference type="Proteomes" id="UP000095283"/>
    </source>
</evidence>
<organism evidence="1 2">
    <name type="scientific">Heterorhabditis bacteriophora</name>
    <name type="common">Entomopathogenic nematode worm</name>
    <dbReference type="NCBI Taxonomy" id="37862"/>
    <lineage>
        <taxon>Eukaryota</taxon>
        <taxon>Metazoa</taxon>
        <taxon>Ecdysozoa</taxon>
        <taxon>Nematoda</taxon>
        <taxon>Chromadorea</taxon>
        <taxon>Rhabditida</taxon>
        <taxon>Rhabditina</taxon>
        <taxon>Rhabditomorpha</taxon>
        <taxon>Strongyloidea</taxon>
        <taxon>Heterorhabditidae</taxon>
        <taxon>Heterorhabditis</taxon>
    </lineage>
</organism>
<keyword evidence="1" id="KW-1185">Reference proteome</keyword>
<evidence type="ECO:0000313" key="2">
    <source>
        <dbReference type="WBParaSite" id="Hba_00635"/>
    </source>
</evidence>
<accession>A0A1I7W7M2</accession>
<proteinExistence type="predicted"/>
<dbReference type="Proteomes" id="UP000095283">
    <property type="component" value="Unplaced"/>
</dbReference>
<dbReference type="AlphaFoldDB" id="A0A1I7W7M2"/>
<sequence>MLQFSITSRVPRRNCLHILSIHCISCTVPLFGKKVDIKNDFNKSIENNIVHITSINAQTNERSIVQLKLPSPSKSWKSRYEFVHNSLYTREFILPDEAIDGLRNTLLSCERSPKQLQHEADQLTERLTQRRFPASSSVVRDARNKIKEMLSKKYGDWKENNCISDEKTVIFWTIYYEKSNIRSLTHVKYTCALNVFSY</sequence>
<reference evidence="2" key="1">
    <citation type="submission" date="2016-11" db="UniProtKB">
        <authorList>
            <consortium name="WormBaseParasite"/>
        </authorList>
    </citation>
    <scope>IDENTIFICATION</scope>
</reference>